<evidence type="ECO:0008006" key="5">
    <source>
        <dbReference type="Google" id="ProtNLM"/>
    </source>
</evidence>
<sequence>MIKLVSSIAMASMMTLALGSASQAQEQTMRRITSGQAAPLQKAMTQSQARRACQTEMQGSRESKSALRTKMNSCIDGKMQGN</sequence>
<evidence type="ECO:0000313" key="3">
    <source>
        <dbReference type="EMBL" id="SEF52597.1"/>
    </source>
</evidence>
<evidence type="ECO:0000256" key="1">
    <source>
        <dbReference type="SAM" id="MobiDB-lite"/>
    </source>
</evidence>
<dbReference type="EMBL" id="FNUY01000001">
    <property type="protein sequence ID" value="SEF52597.1"/>
    <property type="molecule type" value="Genomic_DNA"/>
</dbReference>
<gene>
    <name evidence="3" type="ORF">SAMN04488115_101367</name>
</gene>
<dbReference type="AlphaFoldDB" id="A0A1H5SS36"/>
<dbReference type="Proteomes" id="UP000236743">
    <property type="component" value="Unassembled WGS sequence"/>
</dbReference>
<reference evidence="3 4" key="1">
    <citation type="submission" date="2016-10" db="EMBL/GenBank/DDBJ databases">
        <authorList>
            <person name="de Groot N.N."/>
        </authorList>
    </citation>
    <scope>NUCLEOTIDE SEQUENCE [LARGE SCALE GENOMIC DNA]</scope>
    <source>
        <strain evidence="3 4">DSM 26656</strain>
    </source>
</reference>
<protein>
    <recommendedName>
        <fullName evidence="5">PsiF repeat-containing protein</fullName>
    </recommendedName>
</protein>
<name>A0A1H5SS36_9HYPH</name>
<keyword evidence="2" id="KW-0732">Signal</keyword>
<feature type="region of interest" description="Disordered" evidence="1">
    <location>
        <begin position="56"/>
        <end position="82"/>
    </location>
</feature>
<evidence type="ECO:0000313" key="4">
    <source>
        <dbReference type="Proteomes" id="UP000236743"/>
    </source>
</evidence>
<evidence type="ECO:0000256" key="2">
    <source>
        <dbReference type="SAM" id="SignalP"/>
    </source>
</evidence>
<keyword evidence="4" id="KW-1185">Reference proteome</keyword>
<feature type="signal peptide" evidence="2">
    <location>
        <begin position="1"/>
        <end position="24"/>
    </location>
</feature>
<accession>A0A1H5SS36</accession>
<organism evidence="3 4">
    <name type="scientific">Bosea lathyri</name>
    <dbReference type="NCBI Taxonomy" id="1036778"/>
    <lineage>
        <taxon>Bacteria</taxon>
        <taxon>Pseudomonadati</taxon>
        <taxon>Pseudomonadota</taxon>
        <taxon>Alphaproteobacteria</taxon>
        <taxon>Hyphomicrobiales</taxon>
        <taxon>Boseaceae</taxon>
        <taxon>Bosea</taxon>
    </lineage>
</organism>
<dbReference type="RefSeq" id="WP_244595393.1">
    <property type="nucleotide sequence ID" value="NZ_FNUY01000001.1"/>
</dbReference>
<proteinExistence type="predicted"/>
<feature type="chain" id="PRO_5009284339" description="PsiF repeat-containing protein" evidence="2">
    <location>
        <begin position="25"/>
        <end position="82"/>
    </location>
</feature>